<protein>
    <submittedName>
        <fullName evidence="1">Uncharacterized protein</fullName>
    </submittedName>
</protein>
<proteinExistence type="predicted"/>
<dbReference type="AlphaFoldDB" id="A0A2P2Q1N2"/>
<accession>A0A2P2Q1N2</accession>
<evidence type="ECO:0000313" key="1">
    <source>
        <dbReference type="EMBL" id="MBX60809.1"/>
    </source>
</evidence>
<organism evidence="1">
    <name type="scientific">Rhizophora mucronata</name>
    <name type="common">Asiatic mangrove</name>
    <dbReference type="NCBI Taxonomy" id="61149"/>
    <lineage>
        <taxon>Eukaryota</taxon>
        <taxon>Viridiplantae</taxon>
        <taxon>Streptophyta</taxon>
        <taxon>Embryophyta</taxon>
        <taxon>Tracheophyta</taxon>
        <taxon>Spermatophyta</taxon>
        <taxon>Magnoliopsida</taxon>
        <taxon>eudicotyledons</taxon>
        <taxon>Gunneridae</taxon>
        <taxon>Pentapetalae</taxon>
        <taxon>rosids</taxon>
        <taxon>fabids</taxon>
        <taxon>Malpighiales</taxon>
        <taxon>Rhizophoraceae</taxon>
        <taxon>Rhizophora</taxon>
    </lineage>
</organism>
<name>A0A2P2Q1N2_RHIMU</name>
<reference evidence="1" key="1">
    <citation type="submission" date="2018-02" db="EMBL/GenBank/DDBJ databases">
        <title>Rhizophora mucronata_Transcriptome.</title>
        <authorList>
            <person name="Meera S.P."/>
            <person name="Sreeshan A."/>
            <person name="Augustine A."/>
        </authorList>
    </citation>
    <scope>NUCLEOTIDE SEQUENCE</scope>
    <source>
        <tissue evidence="1">Leaf</tissue>
    </source>
</reference>
<dbReference type="EMBL" id="GGEC01080325">
    <property type="protein sequence ID" value="MBX60809.1"/>
    <property type="molecule type" value="Transcribed_RNA"/>
</dbReference>
<sequence length="32" mass="3772">MQNMVIQKISTTSNMSTILLHPAWLVKFHSWK</sequence>